<keyword evidence="2" id="KW-1185">Reference proteome</keyword>
<comment type="caution">
    <text evidence="1">The sequence shown here is derived from an EMBL/GenBank/DDBJ whole genome shotgun (WGS) entry which is preliminary data.</text>
</comment>
<accession>A0A2N8TD26</accession>
<reference evidence="1 2" key="1">
    <citation type="submission" date="2018-01" db="EMBL/GenBank/DDBJ databases">
        <title>Draft genome sequence of Streptomyces sp. 13K301.</title>
        <authorList>
            <person name="Sahin N."/>
            <person name="Saygin H."/>
            <person name="Ay H."/>
        </authorList>
    </citation>
    <scope>NUCLEOTIDE SEQUENCE [LARGE SCALE GENOMIC DNA]</scope>
    <source>
        <strain evidence="1 2">13K301</strain>
    </source>
</reference>
<evidence type="ECO:0000313" key="2">
    <source>
        <dbReference type="Proteomes" id="UP000235943"/>
    </source>
</evidence>
<dbReference type="RefSeq" id="WP_102913660.1">
    <property type="nucleotide sequence ID" value="NZ_POUC01000565.1"/>
</dbReference>
<dbReference type="EMBL" id="POUC01000565">
    <property type="protein sequence ID" value="PNG16921.1"/>
    <property type="molecule type" value="Genomic_DNA"/>
</dbReference>
<protein>
    <submittedName>
        <fullName evidence="1">Uncharacterized protein</fullName>
    </submittedName>
</protein>
<dbReference type="Proteomes" id="UP000235943">
    <property type="component" value="Unassembled WGS sequence"/>
</dbReference>
<proteinExistence type="predicted"/>
<organism evidence="1 2">
    <name type="scientific">Streptomyces cahuitamycinicus</name>
    <dbReference type="NCBI Taxonomy" id="2070367"/>
    <lineage>
        <taxon>Bacteria</taxon>
        <taxon>Bacillati</taxon>
        <taxon>Actinomycetota</taxon>
        <taxon>Actinomycetes</taxon>
        <taxon>Kitasatosporales</taxon>
        <taxon>Streptomycetaceae</taxon>
        <taxon>Streptomyces</taxon>
    </lineage>
</organism>
<gene>
    <name evidence="1" type="ORF">C1J00_39300</name>
</gene>
<evidence type="ECO:0000313" key="1">
    <source>
        <dbReference type="EMBL" id="PNG16921.1"/>
    </source>
</evidence>
<dbReference type="OrthoDB" id="4111467at2"/>
<dbReference type="AlphaFoldDB" id="A0A2N8TD26"/>
<sequence>MIRPADPHVEFCHVLIEDRQLGPLPEDLDPALARPAYAKDVCPGDLVMGYFDGSDRRRWAWKAAPGEVCYRALPQRHPAHGRAVSLIGILTACVDIDDEVLIVPAALYPAAYRPGDRVERISVHFEAFSHPYGGHYTHPRQWEQRGTVRTVDDADGTLTVHWDGDTDAFRTTRDLIRPVDPDAIAYDRSTYGVTPGDRVRGGGPGTGVLLEIYRPGGHGIEHGRVMWEAAETGADPVGEARPIAQLEPAPVELISQWLALPQD</sequence>
<name>A0A2N8TD26_9ACTN</name>